<dbReference type="Pfam" id="PF14014">
    <property type="entry name" value="DUF4230"/>
    <property type="match status" value="1"/>
</dbReference>
<dbReference type="InterPro" id="IPR025324">
    <property type="entry name" value="DUF4230"/>
</dbReference>
<dbReference type="AlphaFoldDB" id="A0A6L5XYK2"/>
<keyword evidence="1" id="KW-1133">Transmembrane helix</keyword>
<organism evidence="2 3">
    <name type="scientific">Velocimicrobium porci</name>
    <dbReference type="NCBI Taxonomy" id="2606634"/>
    <lineage>
        <taxon>Bacteria</taxon>
        <taxon>Bacillati</taxon>
        <taxon>Bacillota</taxon>
        <taxon>Clostridia</taxon>
        <taxon>Lachnospirales</taxon>
        <taxon>Lachnospiraceae</taxon>
        <taxon>Velocimicrobium</taxon>
    </lineage>
</organism>
<protein>
    <submittedName>
        <fullName evidence="2">DUF4230 domain-containing protein</fullName>
    </submittedName>
</protein>
<keyword evidence="1" id="KW-0472">Membrane</keyword>
<dbReference type="Proteomes" id="UP000482209">
    <property type="component" value="Unassembled WGS sequence"/>
</dbReference>
<evidence type="ECO:0000313" key="3">
    <source>
        <dbReference type="Proteomes" id="UP000482209"/>
    </source>
</evidence>
<gene>
    <name evidence="2" type="ORF">FYJ58_07715</name>
</gene>
<keyword evidence="3" id="KW-1185">Reference proteome</keyword>
<evidence type="ECO:0000256" key="1">
    <source>
        <dbReference type="SAM" id="Phobius"/>
    </source>
</evidence>
<feature type="transmembrane region" description="Helical" evidence="1">
    <location>
        <begin position="51"/>
        <end position="70"/>
    </location>
</feature>
<accession>A0A6L5XYK2</accession>
<keyword evidence="1" id="KW-0812">Transmembrane</keyword>
<dbReference type="EMBL" id="VUMT01000009">
    <property type="protein sequence ID" value="MSS63764.1"/>
    <property type="molecule type" value="Genomic_DNA"/>
</dbReference>
<comment type="caution">
    <text evidence="2">The sequence shown here is derived from an EMBL/GenBank/DDBJ whole genome shotgun (WGS) entry which is preliminary data.</text>
</comment>
<evidence type="ECO:0000313" key="2">
    <source>
        <dbReference type="EMBL" id="MSS63764.1"/>
    </source>
</evidence>
<reference evidence="2 3" key="1">
    <citation type="submission" date="2019-08" db="EMBL/GenBank/DDBJ databases">
        <title>In-depth cultivation of the pig gut microbiome towards novel bacterial diversity and tailored functional studies.</title>
        <authorList>
            <person name="Wylensek D."/>
            <person name="Hitch T.C.A."/>
            <person name="Clavel T."/>
        </authorList>
    </citation>
    <scope>NUCLEOTIDE SEQUENCE [LARGE SCALE GENOMIC DNA]</scope>
    <source>
        <strain evidence="2 3">WCA-693-APC-MOT-I</strain>
    </source>
</reference>
<proteinExistence type="predicted"/>
<name>A0A6L5XYK2_9FIRM</name>
<sequence length="255" mass="28964">MIPKLRHCIVGNGMVYYCVYYTKRKSNMEDIMGHNENIGKELFWERLKFKFAILGGILVVILMIVVFLVGKNYGKSSNGEAGIVKSSNKITETLLRQQMERVGELGTAKYYYTNMGKYENAKAINGVAIPFTNKSFIIAYDGIIKAGVDLQDVTIKLEKKKINITLPKAKILSHEVIKDSVVVYDEKNSIFNGLSISDVTDFEQSQNEIMEEKAEKNGILEEAEKNAKTTLKTIFEVFLLENKEDSYTIEFHSKE</sequence>